<comment type="catalytic activity">
    <reaction evidence="10">
        <text>ATP + H2O = ADP + phosphate + H(+)</text>
        <dbReference type="Rhea" id="RHEA:13065"/>
        <dbReference type="ChEBI" id="CHEBI:15377"/>
        <dbReference type="ChEBI" id="CHEBI:15378"/>
        <dbReference type="ChEBI" id="CHEBI:30616"/>
        <dbReference type="ChEBI" id="CHEBI:43474"/>
        <dbReference type="ChEBI" id="CHEBI:456216"/>
        <dbReference type="EC" id="5.6.2.4"/>
    </reaction>
</comment>
<dbReference type="Gene3D" id="3.40.50.300">
    <property type="entry name" value="P-loop containing nucleotide triphosphate hydrolases"/>
    <property type="match status" value="2"/>
</dbReference>
<evidence type="ECO:0000256" key="11">
    <source>
        <dbReference type="PROSITE-ProRule" id="PRU00560"/>
    </source>
</evidence>
<feature type="domain" description="UvrD-like helicase C-terminal" evidence="14">
    <location>
        <begin position="361"/>
        <end position="653"/>
    </location>
</feature>
<comment type="catalytic activity">
    <reaction evidence="8">
        <text>Couples ATP hydrolysis with the unwinding of duplex DNA by translocating in the 3'-5' direction.</text>
        <dbReference type="EC" id="5.6.2.4"/>
    </reaction>
</comment>
<dbReference type="InterPro" id="IPR027417">
    <property type="entry name" value="P-loop_NTPase"/>
</dbReference>
<dbReference type="InterPro" id="IPR014017">
    <property type="entry name" value="DNA_helicase_UvrD-like_C"/>
</dbReference>
<keyword evidence="2 11" id="KW-0547">Nucleotide-binding</keyword>
<organism evidence="15 16">
    <name type="scientific">Effrenium voratum</name>
    <dbReference type="NCBI Taxonomy" id="2562239"/>
    <lineage>
        <taxon>Eukaryota</taxon>
        <taxon>Sar</taxon>
        <taxon>Alveolata</taxon>
        <taxon>Dinophyceae</taxon>
        <taxon>Suessiales</taxon>
        <taxon>Symbiodiniaceae</taxon>
        <taxon>Effrenium</taxon>
    </lineage>
</organism>
<name>A0AA36HQ79_9DINO</name>
<dbReference type="GO" id="GO:0005524">
    <property type="term" value="F:ATP binding"/>
    <property type="evidence" value="ECO:0007669"/>
    <property type="project" value="UniProtKB-UniRule"/>
</dbReference>
<dbReference type="Gene3D" id="1.10.10.160">
    <property type="match status" value="1"/>
</dbReference>
<gene>
    <name evidence="15" type="ORF">EVOR1521_LOCUS2594</name>
</gene>
<dbReference type="InterPro" id="IPR000212">
    <property type="entry name" value="DNA_helicase_UvrD/REP"/>
</dbReference>
<dbReference type="Pfam" id="PF00580">
    <property type="entry name" value="UvrD-helicase"/>
    <property type="match status" value="1"/>
</dbReference>
<dbReference type="InterPro" id="IPR013986">
    <property type="entry name" value="DExx_box_DNA_helicase_dom_sf"/>
</dbReference>
<comment type="caution">
    <text evidence="15">The sequence shown here is derived from an EMBL/GenBank/DDBJ whole genome shotgun (WGS) entry which is preliminary data.</text>
</comment>
<evidence type="ECO:0000313" key="15">
    <source>
        <dbReference type="EMBL" id="CAJ1372534.1"/>
    </source>
</evidence>
<dbReference type="SUPFAM" id="SSF52540">
    <property type="entry name" value="P-loop containing nucleoside triphosphate hydrolases"/>
    <property type="match status" value="1"/>
</dbReference>
<evidence type="ECO:0000256" key="6">
    <source>
        <dbReference type="ARBA" id="ARBA00023125"/>
    </source>
</evidence>
<dbReference type="GO" id="GO:0003677">
    <property type="term" value="F:DNA binding"/>
    <property type="evidence" value="ECO:0007669"/>
    <property type="project" value="UniProtKB-KW"/>
</dbReference>
<accession>A0AA36HQ79</accession>
<proteinExistence type="inferred from homology"/>
<dbReference type="EC" id="5.6.2.4" evidence="9"/>
<evidence type="ECO:0000259" key="13">
    <source>
        <dbReference type="PROSITE" id="PS51198"/>
    </source>
</evidence>
<evidence type="ECO:0000256" key="7">
    <source>
        <dbReference type="ARBA" id="ARBA00023235"/>
    </source>
</evidence>
<evidence type="ECO:0000256" key="10">
    <source>
        <dbReference type="ARBA" id="ARBA00048988"/>
    </source>
</evidence>
<evidence type="ECO:0000313" key="16">
    <source>
        <dbReference type="Proteomes" id="UP001178507"/>
    </source>
</evidence>
<keyword evidence="6" id="KW-0238">DNA-binding</keyword>
<reference evidence="15" key="1">
    <citation type="submission" date="2023-08" db="EMBL/GenBank/DDBJ databases">
        <authorList>
            <person name="Chen Y."/>
            <person name="Shah S."/>
            <person name="Dougan E. K."/>
            <person name="Thang M."/>
            <person name="Chan C."/>
        </authorList>
    </citation>
    <scope>NUCLEOTIDE SEQUENCE</scope>
</reference>
<dbReference type="PROSITE" id="PS51217">
    <property type="entry name" value="UVRD_HELICASE_CTER"/>
    <property type="match status" value="1"/>
</dbReference>
<feature type="domain" description="UvrD-like helicase ATP-binding" evidence="13">
    <location>
        <begin position="91"/>
        <end position="360"/>
    </location>
</feature>
<evidence type="ECO:0000256" key="8">
    <source>
        <dbReference type="ARBA" id="ARBA00034617"/>
    </source>
</evidence>
<feature type="binding site" evidence="11">
    <location>
        <begin position="112"/>
        <end position="119"/>
    </location>
    <ligand>
        <name>ATP</name>
        <dbReference type="ChEBI" id="CHEBI:30616"/>
    </ligand>
</feature>
<keyword evidence="5 11" id="KW-0067">ATP-binding</keyword>
<dbReference type="CDD" id="cd17932">
    <property type="entry name" value="DEXQc_UvrD"/>
    <property type="match status" value="1"/>
</dbReference>
<dbReference type="GO" id="GO:0016787">
    <property type="term" value="F:hydrolase activity"/>
    <property type="evidence" value="ECO:0007669"/>
    <property type="project" value="UniProtKB-UniRule"/>
</dbReference>
<evidence type="ECO:0000256" key="12">
    <source>
        <dbReference type="SAM" id="MobiDB-lite"/>
    </source>
</evidence>
<dbReference type="GO" id="GO:0043138">
    <property type="term" value="F:3'-5' DNA helicase activity"/>
    <property type="evidence" value="ECO:0007669"/>
    <property type="project" value="UniProtKB-EC"/>
</dbReference>
<keyword evidence="7" id="KW-0413">Isomerase</keyword>
<dbReference type="Pfam" id="PF13361">
    <property type="entry name" value="UvrD_C"/>
    <property type="match status" value="2"/>
</dbReference>
<dbReference type="AlphaFoldDB" id="A0AA36HQ79"/>
<keyword evidence="3 11" id="KW-0378">Hydrolase</keyword>
<keyword evidence="4 11" id="KW-0347">Helicase</keyword>
<feature type="region of interest" description="Disordered" evidence="12">
    <location>
        <begin position="716"/>
        <end position="740"/>
    </location>
</feature>
<evidence type="ECO:0000256" key="4">
    <source>
        <dbReference type="ARBA" id="ARBA00022806"/>
    </source>
</evidence>
<keyword evidence="16" id="KW-1185">Reference proteome</keyword>
<evidence type="ECO:0000256" key="1">
    <source>
        <dbReference type="ARBA" id="ARBA00009922"/>
    </source>
</evidence>
<dbReference type="Gene3D" id="1.10.486.10">
    <property type="entry name" value="PCRA, domain 4"/>
    <property type="match status" value="1"/>
</dbReference>
<dbReference type="InterPro" id="IPR014016">
    <property type="entry name" value="UvrD-like_ATP-bd"/>
</dbReference>
<dbReference type="PROSITE" id="PS51198">
    <property type="entry name" value="UVRD_HELICASE_ATP_BIND"/>
    <property type="match status" value="1"/>
</dbReference>
<feature type="region of interest" description="Disordered" evidence="12">
    <location>
        <begin position="24"/>
        <end position="78"/>
    </location>
</feature>
<protein>
    <recommendedName>
        <fullName evidence="9">DNA 3'-5' helicase</fullName>
        <ecNumber evidence="9">5.6.2.4</ecNumber>
    </recommendedName>
</protein>
<evidence type="ECO:0000256" key="9">
    <source>
        <dbReference type="ARBA" id="ARBA00034808"/>
    </source>
</evidence>
<dbReference type="PANTHER" id="PTHR11070:SF2">
    <property type="entry name" value="ATP-DEPENDENT DNA HELICASE SRS2"/>
    <property type="match status" value="1"/>
</dbReference>
<evidence type="ECO:0000256" key="2">
    <source>
        <dbReference type="ARBA" id="ARBA00022741"/>
    </source>
</evidence>
<comment type="similarity">
    <text evidence="1">Belongs to the helicase family. UvrD subfamily.</text>
</comment>
<dbReference type="EMBL" id="CAUJNA010000141">
    <property type="protein sequence ID" value="CAJ1372534.1"/>
    <property type="molecule type" value="Genomic_DNA"/>
</dbReference>
<evidence type="ECO:0000256" key="3">
    <source>
        <dbReference type="ARBA" id="ARBA00022801"/>
    </source>
</evidence>
<dbReference type="GO" id="GO:0000725">
    <property type="term" value="P:recombinational repair"/>
    <property type="evidence" value="ECO:0007669"/>
    <property type="project" value="TreeGrafter"/>
</dbReference>
<dbReference type="PANTHER" id="PTHR11070">
    <property type="entry name" value="UVRD / RECB / PCRA DNA HELICASE FAMILY MEMBER"/>
    <property type="match status" value="1"/>
</dbReference>
<sequence>MSNTRHPRQSPFAAIDAYLAAQGLQEPGTPGCRQSQASFQGPKGMRARRSLPQNRPVMPQASRGPNTLGGDLALEDAPTDPAEVGVQARIPLSPQQQEAVMVPLDQPLLVLAGPGSGKTHFLAARISRALAEQVPAEAVVAVTYTRKAAEELAQRVKQAGHDVWVSTVHGLALRLLREAGRGPCQAASDQDRRAAARTILPNVEIAAMLETSEAPIRAEADASHDAVGKLLAAFDHMRRDTQAWEPLATAHRAFTQELRRRRLLELPEVISSAQRLLDSDVGSTWAANFVQLLFVDEWQDTDAEQQRFLAHLARGGVTAVGDDDQRIYAWRDRGPSPPEAFQTHWPGASTKTLGANHRSLPHLVAASKRLISHNCLREQKDLWSAREPATDTVQVVAKESLRAEARWVAEEIRGRAGRESSTWGDFAILTRTNAAAEAIAKAIAQAGIPTSRRGGADIRTSQVLDLLAYLRLVVDPHHSASFLRIYNVPRRGLGKAALRCLREQFGAPSAVPAESPLHGAGALTQVRGAEPATGSFEGAMSRLLKAPWLGANARVAQGLGKLFAVLQAARRVASAEKGAVDVLRFVMAQTGLGSGHETAQAVQRLLAAAEKHTIGASRNGAACIVRLLQEMAIAGGIMSDSAVSVSTIHQAKGLEWDTVFVLQCNESVMPLTRQPDDSIEEERRLFYVAMTRARNHLVLSFTEEAEPSRFLFESGALGEKRPSVPETQARDQSSASRGSGLADLVADAEMEKVPSPGPPASGRMLRVEVRGLLHDWFDVADMGDFIRSPHFAGTLRENVARYFGVPIERQAIYDEDGLLTSCADYSRALQRMYPKLFIYDLDEMGADLRARAVEELRQLDADVEQSWRQFGANVRERNERGLSPCPTELSALNGLSHAVVAEVPREVGKPLDHPVISPRIPPSQPRILKVEAQPAQPVAQPLVLQPLRSEAPRSVSSRMIAVASQPNLVRMDNAQLRSVSPCRTPRLSADVGSISPRMPHVHGQSPFRPYEASTDAYAWGATSKLPTAPPRSVSPCVVERRLSGCRPQASPAQTVQSLPGPQGAQAWLVSPATPRLNLQLSGLPPPPGISFTLKPDLPRLKPTQVEAPLGAFHSPRMPRFSP</sequence>
<dbReference type="Proteomes" id="UP001178507">
    <property type="component" value="Unassembled WGS sequence"/>
</dbReference>
<evidence type="ECO:0000259" key="14">
    <source>
        <dbReference type="PROSITE" id="PS51217"/>
    </source>
</evidence>
<evidence type="ECO:0000256" key="5">
    <source>
        <dbReference type="ARBA" id="ARBA00022840"/>
    </source>
</evidence>
<dbReference type="CDD" id="cd18807">
    <property type="entry name" value="SF1_C_UvrD"/>
    <property type="match status" value="1"/>
</dbReference>